<keyword evidence="8" id="KW-0411">Iron-sulfur</keyword>
<dbReference type="InterPro" id="IPR023753">
    <property type="entry name" value="FAD/NAD-binding_dom"/>
</dbReference>
<sequence length="679" mass="75213">IQNEGLEGVVICACSPRVNYDVFNFGKVAVERVSLREGVVWSRFPVPGEGEEEVDDSKEVAEGVTFKDELMALAKDYVRMGVAKLQSYHHPEPYKPEEEISQSVLVIGGGVAGLTAALEVAKAGHEAIIVEKEGELGGFAARMKAQVKAEPPFDGITEPIVGRLISEVQGNDKITVYTGAQVTSIKGAPGLFTVTISKGGSEEEVKVGAIVVAAGWKPYDASKLEELGYGKFENVVTNVEFEEMAAKGEIKRKDGSPVKSVLFVQCAGQRDENHLPYCSSVCCLVSLKQAKYVRELDPEAKAYIIYKDMRTVGIYENFYKSMQDDPGVFLTKGEVKEIREEEGRLVVRVDQTLFGEEVEIPVDMVVLATGMVPATSEDPIIPLEYRQGAGFPELELFYGFADSNYICFPYETRRTGIYAAGAVHQPMTIFQAMEDATGAALKALQCIKAIEMGHAVHPRTWDFAFPEFDLKMCTQCKRCTEECPFGALDEDEKGTPMPNPTRCRRCGTCFGACPQRIISFKDYSVDMISNMIKACEMPEPDYGLYRVMTFVCENDALPALDMAAYRRMNLPVAFRIIPVRCLGAVNVAFVKDAMSKGFDGVLLMGCKFGENYQCHFIKGSELANRRMENVAETLQQLALETERVKLEIVAIDESERIPKIMDEFVAFLQEYGESPFKGW</sequence>
<evidence type="ECO:0000256" key="6">
    <source>
        <dbReference type="ARBA" id="ARBA00023002"/>
    </source>
</evidence>
<evidence type="ECO:0000256" key="4">
    <source>
        <dbReference type="ARBA" id="ARBA00022723"/>
    </source>
</evidence>
<comment type="cofactor">
    <cofactor evidence="1">
        <name>FAD</name>
        <dbReference type="ChEBI" id="CHEBI:57692"/>
    </cofactor>
</comment>
<keyword evidence="6" id="KW-0560">Oxidoreductase</keyword>
<evidence type="ECO:0000259" key="10">
    <source>
        <dbReference type="PROSITE" id="PS51379"/>
    </source>
</evidence>
<dbReference type="Proteomes" id="UP000886043">
    <property type="component" value="Unassembled WGS sequence"/>
</dbReference>
<dbReference type="PANTHER" id="PTHR43498">
    <property type="entry name" value="FERREDOXIN:COB-COM HETERODISULFIDE REDUCTASE SUBUNIT A"/>
    <property type="match status" value="1"/>
</dbReference>
<evidence type="ECO:0000256" key="1">
    <source>
        <dbReference type="ARBA" id="ARBA00001974"/>
    </source>
</evidence>
<dbReference type="GO" id="GO:0016491">
    <property type="term" value="F:oxidoreductase activity"/>
    <property type="evidence" value="ECO:0007669"/>
    <property type="project" value="UniProtKB-KW"/>
</dbReference>
<dbReference type="GO" id="GO:0051539">
    <property type="term" value="F:4 iron, 4 sulfur cluster binding"/>
    <property type="evidence" value="ECO:0007669"/>
    <property type="project" value="UniProtKB-KW"/>
</dbReference>
<dbReference type="PROSITE" id="PS00198">
    <property type="entry name" value="4FE4S_FER_1"/>
    <property type="match status" value="2"/>
</dbReference>
<reference evidence="11" key="1">
    <citation type="journal article" date="2020" name="mSystems">
        <title>Genome- and Community-Level Interaction Insights into Carbon Utilization and Element Cycling Functions of Hydrothermarchaeota in Hydrothermal Sediment.</title>
        <authorList>
            <person name="Zhou Z."/>
            <person name="Liu Y."/>
            <person name="Xu W."/>
            <person name="Pan J."/>
            <person name="Luo Z.H."/>
            <person name="Li M."/>
        </authorList>
    </citation>
    <scope>NUCLEOTIDE SEQUENCE [LARGE SCALE GENOMIC DNA]</scope>
    <source>
        <strain evidence="11">HyVt-483</strain>
    </source>
</reference>
<comment type="similarity">
    <text evidence="2">Belongs to the HdrA family.</text>
</comment>
<dbReference type="Gene3D" id="3.30.70.20">
    <property type="match status" value="1"/>
</dbReference>
<dbReference type="Pfam" id="PF07992">
    <property type="entry name" value="Pyr_redox_2"/>
    <property type="match status" value="1"/>
</dbReference>
<dbReference type="InterPro" id="IPR017900">
    <property type="entry name" value="4Fe4S_Fe_S_CS"/>
</dbReference>
<keyword evidence="5" id="KW-0285">Flavoprotein</keyword>
<dbReference type="SUPFAM" id="SSF51905">
    <property type="entry name" value="FAD/NAD(P)-binding domain"/>
    <property type="match status" value="1"/>
</dbReference>
<feature type="coiled-coil region" evidence="9">
    <location>
        <begin position="620"/>
        <end position="647"/>
    </location>
</feature>
<dbReference type="AlphaFoldDB" id="A0A7C3GWC0"/>
<evidence type="ECO:0000256" key="8">
    <source>
        <dbReference type="ARBA" id="ARBA00023014"/>
    </source>
</evidence>
<evidence type="ECO:0000256" key="2">
    <source>
        <dbReference type="ARBA" id="ARBA00006561"/>
    </source>
</evidence>
<dbReference type="GO" id="GO:0046872">
    <property type="term" value="F:metal ion binding"/>
    <property type="evidence" value="ECO:0007669"/>
    <property type="project" value="UniProtKB-KW"/>
</dbReference>
<keyword evidence="9" id="KW-0175">Coiled coil</keyword>
<dbReference type="SUPFAM" id="SSF54862">
    <property type="entry name" value="4Fe-4S ferredoxins"/>
    <property type="match status" value="1"/>
</dbReference>
<accession>A0A7C3GWC0</accession>
<dbReference type="InterPro" id="IPR036188">
    <property type="entry name" value="FAD/NAD-bd_sf"/>
</dbReference>
<dbReference type="InterPro" id="IPR039650">
    <property type="entry name" value="HdrA-like"/>
</dbReference>
<dbReference type="PRINTS" id="PR00368">
    <property type="entry name" value="FADPNR"/>
</dbReference>
<proteinExistence type="inferred from homology"/>
<dbReference type="PRINTS" id="PR00411">
    <property type="entry name" value="PNDRDTASEI"/>
</dbReference>
<evidence type="ECO:0000256" key="7">
    <source>
        <dbReference type="ARBA" id="ARBA00023004"/>
    </source>
</evidence>
<feature type="non-terminal residue" evidence="11">
    <location>
        <position position="1"/>
    </location>
</feature>
<keyword evidence="4" id="KW-0479">Metal-binding</keyword>
<evidence type="ECO:0000256" key="9">
    <source>
        <dbReference type="SAM" id="Coils"/>
    </source>
</evidence>
<comment type="caution">
    <text evidence="11">The sequence shown here is derived from an EMBL/GenBank/DDBJ whole genome shotgun (WGS) entry which is preliminary data.</text>
</comment>
<evidence type="ECO:0000256" key="5">
    <source>
        <dbReference type="ARBA" id="ARBA00022827"/>
    </source>
</evidence>
<dbReference type="PROSITE" id="PS51379">
    <property type="entry name" value="4FE4S_FER_2"/>
    <property type="match status" value="2"/>
</dbReference>
<organism evidence="11">
    <name type="scientific">Thermosulfurimonas dismutans</name>
    <dbReference type="NCBI Taxonomy" id="999894"/>
    <lineage>
        <taxon>Bacteria</taxon>
        <taxon>Pseudomonadati</taxon>
        <taxon>Thermodesulfobacteriota</taxon>
        <taxon>Thermodesulfobacteria</taxon>
        <taxon>Thermodesulfobacteriales</taxon>
        <taxon>Thermodesulfobacteriaceae</taxon>
        <taxon>Thermosulfurimonas</taxon>
    </lineage>
</organism>
<dbReference type="PANTHER" id="PTHR43498:SF1">
    <property type="entry name" value="COB--COM HETERODISULFIDE REDUCTASE IRON-SULFUR SUBUNIT A"/>
    <property type="match status" value="1"/>
</dbReference>
<keyword evidence="5" id="KW-0274">FAD</keyword>
<dbReference type="Pfam" id="PF02662">
    <property type="entry name" value="FlpD"/>
    <property type="match status" value="1"/>
</dbReference>
<evidence type="ECO:0000256" key="3">
    <source>
        <dbReference type="ARBA" id="ARBA00022485"/>
    </source>
</evidence>
<evidence type="ECO:0000313" key="11">
    <source>
        <dbReference type="EMBL" id="HFC98764.1"/>
    </source>
</evidence>
<gene>
    <name evidence="11" type="ORF">ENJ40_09995</name>
</gene>
<protein>
    <submittedName>
        <fullName evidence="11">FAD-dependent oxidoreductase</fullName>
    </submittedName>
</protein>
<dbReference type="InterPro" id="IPR003813">
    <property type="entry name" value="MvhD/FlpD"/>
</dbReference>
<dbReference type="Gene3D" id="3.50.50.60">
    <property type="entry name" value="FAD/NAD(P)-binding domain"/>
    <property type="match status" value="3"/>
</dbReference>
<keyword evidence="7" id="KW-0408">Iron</keyword>
<dbReference type="EMBL" id="DRMH01000138">
    <property type="protein sequence ID" value="HFC98764.1"/>
    <property type="molecule type" value="Genomic_DNA"/>
</dbReference>
<keyword evidence="3" id="KW-0004">4Fe-4S</keyword>
<feature type="domain" description="4Fe-4S ferredoxin-type" evidence="10">
    <location>
        <begin position="494"/>
        <end position="523"/>
    </location>
</feature>
<dbReference type="InterPro" id="IPR017896">
    <property type="entry name" value="4Fe4S_Fe-S-bd"/>
</dbReference>
<name>A0A7C3GWC0_9BACT</name>
<feature type="domain" description="4Fe-4S ferredoxin-type" evidence="10">
    <location>
        <begin position="464"/>
        <end position="493"/>
    </location>
</feature>
<dbReference type="Pfam" id="PF13187">
    <property type="entry name" value="Fer4_9"/>
    <property type="match status" value="1"/>
</dbReference>